<protein>
    <recommendedName>
        <fullName evidence="2">Outer membrane protein beta-barrel domain-containing protein</fullName>
    </recommendedName>
</protein>
<gene>
    <name evidence="1" type="ORF">MNBD_GAMMA21-2742</name>
</gene>
<dbReference type="AlphaFoldDB" id="A0A3B1AIW3"/>
<dbReference type="SUPFAM" id="SSF56935">
    <property type="entry name" value="Porins"/>
    <property type="match status" value="1"/>
</dbReference>
<dbReference type="Gene3D" id="2.40.160.20">
    <property type="match status" value="1"/>
</dbReference>
<evidence type="ECO:0000313" key="1">
    <source>
        <dbReference type="EMBL" id="VAW99357.1"/>
    </source>
</evidence>
<dbReference type="EMBL" id="UOFR01000066">
    <property type="protein sequence ID" value="VAW99357.1"/>
    <property type="molecule type" value="Genomic_DNA"/>
</dbReference>
<reference evidence="1" key="1">
    <citation type="submission" date="2018-06" db="EMBL/GenBank/DDBJ databases">
        <authorList>
            <person name="Zhirakovskaya E."/>
        </authorList>
    </citation>
    <scope>NUCLEOTIDE SEQUENCE</scope>
</reference>
<proteinExistence type="predicted"/>
<sequence length="238" mass="26592">MKLKKNIQIFLIVSSYLFSVNVFADSNLSLSAKLLSSNWEGSNRDSATDYDTTEGGQLGFNIAYQNGRFYTGLNFQGGDYKFDGNAPDQITLLGRQSFTDTTVEHAQFDLIFGYYFWERISLFIDLKSVENKWQNTNQKQNYSGIGFGGSGIWPINSNWSIYGSVGFVPAGKVEANNVEVGDGVSSAFEVGGIYNITQNNRLSFGAKFQTLNYEFDSGDEQENTMNGLFVGYSYIFKI</sequence>
<organism evidence="1">
    <name type="scientific">hydrothermal vent metagenome</name>
    <dbReference type="NCBI Taxonomy" id="652676"/>
    <lineage>
        <taxon>unclassified sequences</taxon>
        <taxon>metagenomes</taxon>
        <taxon>ecological metagenomes</taxon>
    </lineage>
</organism>
<name>A0A3B1AIW3_9ZZZZ</name>
<evidence type="ECO:0008006" key="2">
    <source>
        <dbReference type="Google" id="ProtNLM"/>
    </source>
</evidence>
<accession>A0A3B1AIW3</accession>